<accession>A0A913XS62</accession>
<evidence type="ECO:0000256" key="3">
    <source>
        <dbReference type="ARBA" id="ARBA00022679"/>
    </source>
</evidence>
<dbReference type="InterPro" id="IPR000749">
    <property type="entry name" value="ATP-guanido_PTrfase"/>
</dbReference>
<keyword evidence="3 8" id="KW-0808">Transferase</keyword>
<comment type="similarity">
    <text evidence="1 7 9">Belongs to the ATP:guanido phosphotransferase family.</text>
</comment>
<dbReference type="EnsemblMetazoa" id="XM_021052736.2">
    <property type="protein sequence ID" value="XP_020908395.1"/>
    <property type="gene ID" value="LOC110246393"/>
</dbReference>
<dbReference type="Pfam" id="PF00217">
    <property type="entry name" value="ATP-gua_Ptrans"/>
    <property type="match status" value="1"/>
</dbReference>
<dbReference type="InterPro" id="IPR036802">
    <property type="entry name" value="ATP-guanido_PTrfase_N_sf"/>
</dbReference>
<feature type="binding site" evidence="8">
    <location>
        <begin position="125"/>
        <end position="129"/>
    </location>
    <ligand>
        <name>ATP</name>
        <dbReference type="ChEBI" id="CHEBI:30616"/>
    </ligand>
</feature>
<feature type="domain" description="Phosphagen kinase N-terminal" evidence="10">
    <location>
        <begin position="9"/>
        <end position="95"/>
    </location>
</feature>
<feature type="domain" description="Phosphagen kinase C-terminal" evidence="11">
    <location>
        <begin position="122"/>
        <end position="365"/>
    </location>
</feature>
<evidence type="ECO:0000259" key="10">
    <source>
        <dbReference type="PROSITE" id="PS51509"/>
    </source>
</evidence>
<evidence type="ECO:0000256" key="9">
    <source>
        <dbReference type="RuleBase" id="RU000505"/>
    </source>
</evidence>
<dbReference type="Proteomes" id="UP000887567">
    <property type="component" value="Unplaced"/>
</dbReference>
<evidence type="ECO:0000256" key="2">
    <source>
        <dbReference type="ARBA" id="ARBA00012231"/>
    </source>
</evidence>
<dbReference type="AlphaFoldDB" id="A0A913XS62"/>
<dbReference type="FunFam" id="3.30.590.10:FF:000026">
    <property type="entry name" value="Creatine kinase B-type"/>
    <property type="match status" value="1"/>
</dbReference>
<evidence type="ECO:0000256" key="4">
    <source>
        <dbReference type="ARBA" id="ARBA00022741"/>
    </source>
</evidence>
<dbReference type="InterPro" id="IPR022415">
    <property type="entry name" value="ATP-guanido_PTrfase_AS"/>
</dbReference>
<evidence type="ECO:0000256" key="7">
    <source>
        <dbReference type="PROSITE-ProRule" id="PRU00842"/>
    </source>
</evidence>
<sequence length="377" mass="42333">MADVKQAYKKFSADDDFPDLSKHNNWMAKCLTKDIYKKLRDKATKNGFTLDDIIQTGVDNPGHPFIMTVGCVAGDEESYDVFGDLLDPVIEARHGGYKKTDKHKTDLNPENLKGGDDLDSNYVLSSRVRTGRSIRGYCLPPHCSRAERRAVEKITVDALEKLDGEFKGKYYPLNKMTEKEQDQLIEDHFLFDKPVSPLLTCAGMARDWPDARGIWHNEKKNFLVWVNEEDHTRVISMQKGGNIREVFTRFCNGLNKVESLIKEAGHSFMWNDHLGFVLTCPSNLGTGLRAGVHLKIPNLGKDEKKLDSILEKLRLQKRGTGGVDTASVGGTYDISNADRLGFSEVELVQAMVDGVGLLIQMEKKLEKGESIDDLIPK</sequence>
<dbReference type="InterPro" id="IPR022413">
    <property type="entry name" value="ATP-guanido_PTrfase_N"/>
</dbReference>
<dbReference type="PANTHER" id="PTHR11547">
    <property type="entry name" value="ARGININE OR CREATINE KINASE"/>
    <property type="match status" value="1"/>
</dbReference>
<dbReference type="OrthoDB" id="430219at2759"/>
<feature type="binding site" evidence="8">
    <location>
        <begin position="289"/>
        <end position="293"/>
    </location>
    <ligand>
        <name>ATP</name>
        <dbReference type="ChEBI" id="CHEBI:30616"/>
    </ligand>
</feature>
<dbReference type="Gene3D" id="1.10.135.10">
    <property type="entry name" value="ATP:guanido phosphotransferase, N-terminal domain"/>
    <property type="match status" value="1"/>
</dbReference>
<dbReference type="OMA" id="KDRNCNS"/>
<feature type="binding site" evidence="8">
    <location>
        <position position="188"/>
    </location>
    <ligand>
        <name>ATP</name>
        <dbReference type="ChEBI" id="CHEBI:30616"/>
    </ligand>
</feature>
<reference evidence="12" key="1">
    <citation type="submission" date="2022-11" db="UniProtKB">
        <authorList>
            <consortium name="EnsemblMetazoa"/>
        </authorList>
    </citation>
    <scope>IDENTIFICATION</scope>
</reference>
<evidence type="ECO:0000259" key="11">
    <source>
        <dbReference type="PROSITE" id="PS51510"/>
    </source>
</evidence>
<dbReference type="GeneID" id="110246393"/>
<evidence type="ECO:0000313" key="12">
    <source>
        <dbReference type="EnsemblMetazoa" id="XP_020908395.1"/>
    </source>
</evidence>
<feature type="binding site" evidence="8">
    <location>
        <begin position="318"/>
        <end position="323"/>
    </location>
    <ligand>
        <name>ATP</name>
        <dbReference type="ChEBI" id="CHEBI:30616"/>
    </ligand>
</feature>
<dbReference type="PROSITE" id="PS00112">
    <property type="entry name" value="PHOSPHAGEN_KINASE"/>
    <property type="match status" value="1"/>
</dbReference>
<dbReference type="GO" id="GO:0005615">
    <property type="term" value="C:extracellular space"/>
    <property type="evidence" value="ECO:0007669"/>
    <property type="project" value="TreeGrafter"/>
</dbReference>
<dbReference type="CDD" id="cd00716">
    <property type="entry name" value="creatine_kinase_like"/>
    <property type="match status" value="1"/>
</dbReference>
<dbReference type="Gene3D" id="3.30.590.10">
    <property type="entry name" value="Glutamine synthetase/guanido kinase, catalytic domain"/>
    <property type="match status" value="1"/>
</dbReference>
<feature type="binding site" evidence="8">
    <location>
        <position position="233"/>
    </location>
    <ligand>
        <name>ATP</name>
        <dbReference type="ChEBI" id="CHEBI:30616"/>
    </ligand>
</feature>
<protein>
    <recommendedName>
        <fullName evidence="2">creatine kinase</fullName>
        <ecNumber evidence="2">2.7.3.2</ecNumber>
    </recommendedName>
</protein>
<dbReference type="SUPFAM" id="SSF55931">
    <property type="entry name" value="Glutamine synthetase/guanido kinase"/>
    <property type="match status" value="1"/>
</dbReference>
<name>A0A913XS62_EXADI</name>
<evidence type="ECO:0000256" key="8">
    <source>
        <dbReference type="PROSITE-ProRule" id="PRU00843"/>
    </source>
</evidence>
<dbReference type="GO" id="GO:0046314">
    <property type="term" value="P:phosphocreatine biosynthetic process"/>
    <property type="evidence" value="ECO:0007669"/>
    <property type="project" value="InterPro"/>
</dbReference>
<dbReference type="Pfam" id="PF02807">
    <property type="entry name" value="ATP-gua_PtransN"/>
    <property type="match status" value="1"/>
</dbReference>
<dbReference type="PROSITE" id="PS51510">
    <property type="entry name" value="PHOSPHAGEN_KINASE_C"/>
    <property type="match status" value="1"/>
</dbReference>
<dbReference type="GO" id="GO:0005524">
    <property type="term" value="F:ATP binding"/>
    <property type="evidence" value="ECO:0007669"/>
    <property type="project" value="UniProtKB-UniRule"/>
</dbReference>
<keyword evidence="6 8" id="KW-0067">ATP-binding</keyword>
<keyword evidence="5 8" id="KW-0418">Kinase</keyword>
<dbReference type="PROSITE" id="PS51509">
    <property type="entry name" value="PHOSPHAGEN_KINASE_N"/>
    <property type="match status" value="1"/>
</dbReference>
<dbReference type="EC" id="2.7.3.2" evidence="2"/>
<dbReference type="PANTHER" id="PTHR11547:SF23">
    <property type="entry name" value="CREATINE KINASE B-TYPE"/>
    <property type="match status" value="1"/>
</dbReference>
<evidence type="ECO:0000313" key="13">
    <source>
        <dbReference type="Proteomes" id="UP000887567"/>
    </source>
</evidence>
<dbReference type="InterPro" id="IPR014746">
    <property type="entry name" value="Gln_synth/guanido_kin_cat_dom"/>
</dbReference>
<dbReference type="KEGG" id="epa:110246393"/>
<keyword evidence="13" id="KW-1185">Reference proteome</keyword>
<evidence type="ECO:0000256" key="5">
    <source>
        <dbReference type="ARBA" id="ARBA00022777"/>
    </source>
</evidence>
<proteinExistence type="inferred from homology"/>
<dbReference type="SUPFAM" id="SSF48034">
    <property type="entry name" value="Guanido kinase N-terminal domain"/>
    <property type="match status" value="1"/>
</dbReference>
<organism evidence="12 13">
    <name type="scientific">Exaiptasia diaphana</name>
    <name type="common">Tropical sea anemone</name>
    <name type="synonym">Aiptasia pulchella</name>
    <dbReference type="NCBI Taxonomy" id="2652724"/>
    <lineage>
        <taxon>Eukaryota</taxon>
        <taxon>Metazoa</taxon>
        <taxon>Cnidaria</taxon>
        <taxon>Anthozoa</taxon>
        <taxon>Hexacorallia</taxon>
        <taxon>Actiniaria</taxon>
        <taxon>Aiptasiidae</taxon>
        <taxon>Exaiptasia</taxon>
    </lineage>
</organism>
<dbReference type="FunFam" id="1.10.135.10:FF:000001">
    <property type="entry name" value="Creatine kinase M-type"/>
    <property type="match status" value="1"/>
</dbReference>
<dbReference type="RefSeq" id="XP_020908395.1">
    <property type="nucleotide sequence ID" value="XM_021052736.2"/>
</dbReference>
<evidence type="ECO:0000256" key="6">
    <source>
        <dbReference type="ARBA" id="ARBA00022840"/>
    </source>
</evidence>
<dbReference type="InterPro" id="IPR022414">
    <property type="entry name" value="ATP-guanido_PTrfase_cat"/>
</dbReference>
<dbReference type="GO" id="GO:0004111">
    <property type="term" value="F:creatine kinase activity"/>
    <property type="evidence" value="ECO:0007669"/>
    <property type="project" value="UniProtKB-EC"/>
</dbReference>
<evidence type="ECO:0000256" key="1">
    <source>
        <dbReference type="ARBA" id="ARBA00006798"/>
    </source>
</evidence>
<keyword evidence="4 8" id="KW-0547">Nucleotide-binding</keyword>